<dbReference type="PANTHER" id="PTHR43731">
    <property type="entry name" value="RHOMBOID PROTEASE"/>
    <property type="match status" value="1"/>
</dbReference>
<keyword evidence="9" id="KW-0645">Protease</keyword>
<feature type="transmembrane region" description="Helical" evidence="7">
    <location>
        <begin position="90"/>
        <end position="108"/>
    </location>
</feature>
<dbReference type="Gene3D" id="1.20.1540.10">
    <property type="entry name" value="Rhomboid-like"/>
    <property type="match status" value="1"/>
</dbReference>
<dbReference type="SUPFAM" id="SSF144091">
    <property type="entry name" value="Rhomboid-like"/>
    <property type="match status" value="1"/>
</dbReference>
<dbReference type="OrthoDB" id="9813074at2"/>
<evidence type="ECO:0000259" key="8">
    <source>
        <dbReference type="Pfam" id="PF01694"/>
    </source>
</evidence>
<dbReference type="GO" id="GO:0004252">
    <property type="term" value="F:serine-type endopeptidase activity"/>
    <property type="evidence" value="ECO:0007669"/>
    <property type="project" value="InterPro"/>
</dbReference>
<protein>
    <submittedName>
        <fullName evidence="9">Rhomboid family intramembrane serine protease</fullName>
    </submittedName>
</protein>
<keyword evidence="5 7" id="KW-1133">Transmembrane helix</keyword>
<dbReference type="InterPro" id="IPR035952">
    <property type="entry name" value="Rhomboid-like_sf"/>
</dbReference>
<gene>
    <name evidence="9" type="ORF">EF384_01550</name>
</gene>
<evidence type="ECO:0000256" key="5">
    <source>
        <dbReference type="ARBA" id="ARBA00022989"/>
    </source>
</evidence>
<reference evidence="9 10" key="1">
    <citation type="submission" date="2018-11" db="EMBL/GenBank/DDBJ databases">
        <title>Aerococcus sp. SJQ22, whole genome shotgun sequence.</title>
        <authorList>
            <person name="Sun L."/>
            <person name="Gao X."/>
            <person name="Chen W."/>
            <person name="Huang K."/>
        </authorList>
    </citation>
    <scope>NUCLEOTIDE SEQUENCE [LARGE SCALE GENOMIC DNA]</scope>
    <source>
        <strain evidence="9 10">SJQ22</strain>
    </source>
</reference>
<evidence type="ECO:0000256" key="1">
    <source>
        <dbReference type="ARBA" id="ARBA00004141"/>
    </source>
</evidence>
<keyword evidence="6 7" id="KW-0472">Membrane</keyword>
<dbReference type="Pfam" id="PF01694">
    <property type="entry name" value="Rhomboid"/>
    <property type="match status" value="1"/>
</dbReference>
<feature type="transmembrane region" description="Helical" evidence="7">
    <location>
        <begin position="200"/>
        <end position="221"/>
    </location>
</feature>
<dbReference type="EMBL" id="RKMG01000003">
    <property type="protein sequence ID" value="RPA63632.1"/>
    <property type="molecule type" value="Genomic_DNA"/>
</dbReference>
<dbReference type="InterPro" id="IPR022764">
    <property type="entry name" value="Peptidase_S54_rhomboid_dom"/>
</dbReference>
<comment type="caution">
    <text evidence="9">The sequence shown here is derived from an EMBL/GenBank/DDBJ whole genome shotgun (WGS) entry which is preliminary data.</text>
</comment>
<dbReference type="RefSeq" id="WP_123779231.1">
    <property type="nucleotide sequence ID" value="NZ_RKMG01000003.1"/>
</dbReference>
<dbReference type="Proteomes" id="UP000273977">
    <property type="component" value="Unassembled WGS sequence"/>
</dbReference>
<proteinExistence type="inferred from homology"/>
<evidence type="ECO:0000256" key="6">
    <source>
        <dbReference type="ARBA" id="ARBA00023136"/>
    </source>
</evidence>
<keyword evidence="10" id="KW-1185">Reference proteome</keyword>
<dbReference type="GO" id="GO:0006508">
    <property type="term" value="P:proteolysis"/>
    <property type="evidence" value="ECO:0007669"/>
    <property type="project" value="UniProtKB-KW"/>
</dbReference>
<feature type="transmembrane region" description="Helical" evidence="7">
    <location>
        <begin position="58"/>
        <end position="78"/>
    </location>
</feature>
<organism evidence="9 10">
    <name type="scientific">Aerococcus agrisoli</name>
    <dbReference type="NCBI Taxonomy" id="2487350"/>
    <lineage>
        <taxon>Bacteria</taxon>
        <taxon>Bacillati</taxon>
        <taxon>Bacillota</taxon>
        <taxon>Bacilli</taxon>
        <taxon>Lactobacillales</taxon>
        <taxon>Aerococcaceae</taxon>
        <taxon>Aerococcus</taxon>
    </lineage>
</organism>
<sequence length="222" mass="24537">MANKKPYVTYVLIAIQVVLFLAMQVMGGSESALTLILFGAKFNPLIAAGEYWRLITPIFLHIGWMHLLINTITLYYLGSMVEEIIGRWKYLAIYLASGIMGNLFSYQFSDNVSAGASTALFGLFAVFLALRNLYPSNRYIQNLGSQYMMLIGMNLVFGFLGSGIDIWGHIGGIVGGFLITMTLMKGEGHDDRKTQRIGSLAVYLIIAIFILLNQGTVNAIMP</sequence>
<dbReference type="PANTHER" id="PTHR43731:SF14">
    <property type="entry name" value="PRESENILIN-ASSOCIATED RHOMBOID-LIKE PROTEIN, MITOCHONDRIAL"/>
    <property type="match status" value="1"/>
</dbReference>
<accession>A0A3N4GLB7</accession>
<evidence type="ECO:0000256" key="4">
    <source>
        <dbReference type="ARBA" id="ARBA00022801"/>
    </source>
</evidence>
<name>A0A3N4GLB7_9LACT</name>
<comment type="subcellular location">
    <subcellularLocation>
        <location evidence="1">Membrane</location>
        <topology evidence="1">Multi-pass membrane protein</topology>
    </subcellularLocation>
</comment>
<dbReference type="InterPro" id="IPR050925">
    <property type="entry name" value="Rhomboid_protease_S54"/>
</dbReference>
<dbReference type="AlphaFoldDB" id="A0A3N4GLB7"/>
<comment type="similarity">
    <text evidence="2">Belongs to the peptidase S54 family.</text>
</comment>
<keyword evidence="4" id="KW-0378">Hydrolase</keyword>
<keyword evidence="3 7" id="KW-0812">Transmembrane</keyword>
<feature type="transmembrane region" description="Helical" evidence="7">
    <location>
        <begin position="114"/>
        <end position="134"/>
    </location>
</feature>
<evidence type="ECO:0000313" key="10">
    <source>
        <dbReference type="Proteomes" id="UP000273977"/>
    </source>
</evidence>
<dbReference type="GO" id="GO:0016020">
    <property type="term" value="C:membrane"/>
    <property type="evidence" value="ECO:0007669"/>
    <property type="project" value="UniProtKB-SubCell"/>
</dbReference>
<evidence type="ECO:0000256" key="3">
    <source>
        <dbReference type="ARBA" id="ARBA00022692"/>
    </source>
</evidence>
<feature type="domain" description="Peptidase S54 rhomboid" evidence="8">
    <location>
        <begin position="49"/>
        <end position="185"/>
    </location>
</feature>
<evidence type="ECO:0000256" key="7">
    <source>
        <dbReference type="SAM" id="Phobius"/>
    </source>
</evidence>
<evidence type="ECO:0000256" key="2">
    <source>
        <dbReference type="ARBA" id="ARBA00009045"/>
    </source>
</evidence>
<evidence type="ECO:0000313" key="9">
    <source>
        <dbReference type="EMBL" id="RPA63632.1"/>
    </source>
</evidence>